<protein>
    <submittedName>
        <fullName evidence="1">Lipase</fullName>
    </submittedName>
</protein>
<accession>A0AAV3RN67</accession>
<keyword evidence="2" id="KW-1185">Reference proteome</keyword>
<evidence type="ECO:0000313" key="2">
    <source>
        <dbReference type="Proteomes" id="UP001454036"/>
    </source>
</evidence>
<comment type="caution">
    <text evidence="1">The sequence shown here is derived from an EMBL/GenBank/DDBJ whole genome shotgun (WGS) entry which is preliminary data.</text>
</comment>
<name>A0AAV3RN67_LITER</name>
<dbReference type="EMBL" id="BAABME010029042">
    <property type="protein sequence ID" value="GAA0183123.1"/>
    <property type="molecule type" value="Genomic_DNA"/>
</dbReference>
<proteinExistence type="predicted"/>
<dbReference type="Pfam" id="PF04788">
    <property type="entry name" value="DUF620"/>
    <property type="match status" value="1"/>
</dbReference>
<dbReference type="AlphaFoldDB" id="A0AAV3RN67"/>
<dbReference type="InterPro" id="IPR006873">
    <property type="entry name" value="DUF620"/>
</dbReference>
<dbReference type="PANTHER" id="PTHR31300:SF30">
    <property type="entry name" value="EMB|CAB81597.1"/>
    <property type="match status" value="1"/>
</dbReference>
<organism evidence="1 2">
    <name type="scientific">Lithospermum erythrorhizon</name>
    <name type="common">Purple gromwell</name>
    <name type="synonym">Lithospermum officinale var. erythrorhizon</name>
    <dbReference type="NCBI Taxonomy" id="34254"/>
    <lineage>
        <taxon>Eukaryota</taxon>
        <taxon>Viridiplantae</taxon>
        <taxon>Streptophyta</taxon>
        <taxon>Embryophyta</taxon>
        <taxon>Tracheophyta</taxon>
        <taxon>Spermatophyta</taxon>
        <taxon>Magnoliopsida</taxon>
        <taxon>eudicotyledons</taxon>
        <taxon>Gunneridae</taxon>
        <taxon>Pentapetalae</taxon>
        <taxon>asterids</taxon>
        <taxon>lamiids</taxon>
        <taxon>Boraginales</taxon>
        <taxon>Boraginaceae</taxon>
        <taxon>Boraginoideae</taxon>
        <taxon>Lithospermeae</taxon>
        <taxon>Lithospermum</taxon>
    </lineage>
</organism>
<evidence type="ECO:0000313" key="1">
    <source>
        <dbReference type="EMBL" id="GAA0183123.1"/>
    </source>
</evidence>
<dbReference type="Proteomes" id="UP001454036">
    <property type="component" value="Unassembled WGS sequence"/>
</dbReference>
<gene>
    <name evidence="1" type="ORF">LIER_42344</name>
</gene>
<reference evidence="1 2" key="1">
    <citation type="submission" date="2024-01" db="EMBL/GenBank/DDBJ databases">
        <title>The complete chloroplast genome sequence of Lithospermum erythrorhizon: insights into the phylogenetic relationship among Boraginaceae species and the maternal lineages of purple gromwells.</title>
        <authorList>
            <person name="Okada T."/>
            <person name="Watanabe K."/>
        </authorList>
    </citation>
    <scope>NUCLEOTIDE SEQUENCE [LARGE SCALE GENOMIC DNA]</scope>
</reference>
<sequence>MRTMFTNLDREDCLDTVLEVPIPEEMLSTTKHKSWRTWMKCYLHRSIDPHFGDKNSEIQLLLTLLGAPVIPLPINHDNGPLFNLNLKGHDIEASMAIYIVQQYIAAAGGDNALNAIESMYAMGKVKMATTEVVSADGKVMKMRGKHSSHGEMGGFDLWQKRPDLWSLELVVSACKISAGCDGKVSWRQTPWNHSQAPSGSSRPLRRCLQGLDPRSTANLFANSICIGEKTINNEDCFVLKLVADSSVLKARSSIDMEMVKHTIFGYFSQRTGLLVQLEDTQLLRISSSKNDDVFWETTMETQVEDYRTIDGVNIAHGGRTFVSLSRYGENREGHSSTRMEEVWTIEEVDFNIAGLSMDCFLAPGHVKKEEEKCGGVVLSKVWPNNPSKVKTAKKVSKVAAIDEDVLQPVHEDDEF</sequence>
<dbReference type="PANTHER" id="PTHR31300">
    <property type="entry name" value="LIPASE"/>
    <property type="match status" value="1"/>
</dbReference>